<dbReference type="Gene3D" id="3.40.50.720">
    <property type="entry name" value="NAD(P)-binding Rossmann-like Domain"/>
    <property type="match status" value="2"/>
</dbReference>
<dbReference type="Pfam" id="PF00389">
    <property type="entry name" value="2-Hacid_dh"/>
    <property type="match status" value="1"/>
</dbReference>
<sequence>MTVPRVVSLETASLPVTLKRPAAPHEWIDHATTPADEVVVRLAGARVALVNKTVLSAAILEKLPELRMVSVSATGTDNVDLATCRARGIVVSNVRGYAADTVPEHALMLMMALRRNLLAYVDDVRSGRWSRAASFGLFDRPVADLCGATLTVVGRGSLGDGLIRRAEALGMRVVLAERKGASQVRDGYMAFHDALRVADVVSLHCPLNAETRLLMGAAEFACMQPTAVLINTARGGLVDEPALAEALRSGRIAGAATDVLSQEPPPPGHPLLAPDIPNLIITPHMAWSSRAAIQRLADSAVDNIDAYLRGEPINRVA</sequence>
<evidence type="ECO:0000259" key="5">
    <source>
        <dbReference type="Pfam" id="PF00389"/>
    </source>
</evidence>
<evidence type="ECO:0000313" key="8">
    <source>
        <dbReference type="Proteomes" id="UP000561045"/>
    </source>
</evidence>
<keyword evidence="2 4" id="KW-0560">Oxidoreductase</keyword>
<protein>
    <submittedName>
        <fullName evidence="7">Glycerate dehydrogenase</fullName>
        <ecNumber evidence="7">1.1.1.29</ecNumber>
    </submittedName>
</protein>
<evidence type="ECO:0000256" key="1">
    <source>
        <dbReference type="ARBA" id="ARBA00005854"/>
    </source>
</evidence>
<dbReference type="Pfam" id="PF02826">
    <property type="entry name" value="2-Hacid_dh_C"/>
    <property type="match status" value="1"/>
</dbReference>
<evidence type="ECO:0000313" key="7">
    <source>
        <dbReference type="EMBL" id="MBB4014703.1"/>
    </source>
</evidence>
<dbReference type="CDD" id="cd12162">
    <property type="entry name" value="2-Hacid_dh_4"/>
    <property type="match status" value="1"/>
</dbReference>
<dbReference type="PANTHER" id="PTHR43761">
    <property type="entry name" value="D-ISOMER SPECIFIC 2-HYDROXYACID DEHYDROGENASE FAMILY PROTEIN (AFU_ORTHOLOGUE AFUA_1G13630)"/>
    <property type="match status" value="1"/>
</dbReference>
<dbReference type="AlphaFoldDB" id="A0A840BPZ3"/>
<dbReference type="PANTHER" id="PTHR43761:SF1">
    <property type="entry name" value="D-ISOMER SPECIFIC 2-HYDROXYACID DEHYDROGENASE CATALYTIC DOMAIN-CONTAINING PROTEIN-RELATED"/>
    <property type="match status" value="1"/>
</dbReference>
<dbReference type="GO" id="GO:0051287">
    <property type="term" value="F:NAD binding"/>
    <property type="evidence" value="ECO:0007669"/>
    <property type="project" value="InterPro"/>
</dbReference>
<dbReference type="PROSITE" id="PS00671">
    <property type="entry name" value="D_2_HYDROXYACID_DH_3"/>
    <property type="match status" value="1"/>
</dbReference>
<keyword evidence="3" id="KW-0520">NAD</keyword>
<dbReference type="InterPro" id="IPR006140">
    <property type="entry name" value="D-isomer_DH_NAD-bd"/>
</dbReference>
<dbReference type="SUPFAM" id="SSF52283">
    <property type="entry name" value="Formate/glycerate dehydrogenase catalytic domain-like"/>
    <property type="match status" value="1"/>
</dbReference>
<evidence type="ECO:0000259" key="6">
    <source>
        <dbReference type="Pfam" id="PF02826"/>
    </source>
</evidence>
<feature type="domain" description="D-isomer specific 2-hydroxyacid dehydrogenase catalytic" evidence="5">
    <location>
        <begin position="31"/>
        <end position="315"/>
    </location>
</feature>
<accession>A0A840BPZ3</accession>
<name>A0A840BPZ3_9RHOO</name>
<dbReference type="InterPro" id="IPR036291">
    <property type="entry name" value="NAD(P)-bd_dom_sf"/>
</dbReference>
<dbReference type="EMBL" id="JACIET010000003">
    <property type="protein sequence ID" value="MBB4014703.1"/>
    <property type="molecule type" value="Genomic_DNA"/>
</dbReference>
<dbReference type="EC" id="1.1.1.29" evidence="7"/>
<dbReference type="InterPro" id="IPR029753">
    <property type="entry name" value="D-isomer_DH_CS"/>
</dbReference>
<organism evidence="7 8">
    <name type="scientific">Niveibacterium umoris</name>
    <dbReference type="NCBI Taxonomy" id="1193620"/>
    <lineage>
        <taxon>Bacteria</taxon>
        <taxon>Pseudomonadati</taxon>
        <taxon>Pseudomonadota</taxon>
        <taxon>Betaproteobacteria</taxon>
        <taxon>Rhodocyclales</taxon>
        <taxon>Rhodocyclaceae</taxon>
        <taxon>Niveibacterium</taxon>
    </lineage>
</organism>
<dbReference type="InterPro" id="IPR050418">
    <property type="entry name" value="D-iso_2-hydroxyacid_DH_PdxB"/>
</dbReference>
<gene>
    <name evidence="7" type="ORF">GGR36_004059</name>
</gene>
<comment type="caution">
    <text evidence="7">The sequence shown here is derived from an EMBL/GenBank/DDBJ whole genome shotgun (WGS) entry which is preliminary data.</text>
</comment>
<dbReference type="Proteomes" id="UP000561045">
    <property type="component" value="Unassembled WGS sequence"/>
</dbReference>
<reference evidence="7 8" key="1">
    <citation type="submission" date="2020-08" db="EMBL/GenBank/DDBJ databases">
        <title>Genomic Encyclopedia of Type Strains, Phase IV (KMG-IV): sequencing the most valuable type-strain genomes for metagenomic binning, comparative biology and taxonomic classification.</title>
        <authorList>
            <person name="Goeker M."/>
        </authorList>
    </citation>
    <scope>NUCLEOTIDE SEQUENCE [LARGE SCALE GENOMIC DNA]</scope>
    <source>
        <strain evidence="7 8">DSM 106739</strain>
    </source>
</reference>
<keyword evidence="8" id="KW-1185">Reference proteome</keyword>
<dbReference type="InterPro" id="IPR006139">
    <property type="entry name" value="D-isomer_2_OHA_DH_cat_dom"/>
</dbReference>
<dbReference type="GO" id="GO:0008465">
    <property type="term" value="F:hydroxypyruvate reductase (NADH) activity"/>
    <property type="evidence" value="ECO:0007669"/>
    <property type="project" value="UniProtKB-EC"/>
</dbReference>
<proteinExistence type="inferred from homology"/>
<dbReference type="SUPFAM" id="SSF51735">
    <property type="entry name" value="NAD(P)-binding Rossmann-fold domains"/>
    <property type="match status" value="1"/>
</dbReference>
<feature type="domain" description="D-isomer specific 2-hydroxyacid dehydrogenase NAD-binding" evidence="6">
    <location>
        <begin position="107"/>
        <end position="286"/>
    </location>
</feature>
<evidence type="ECO:0000256" key="3">
    <source>
        <dbReference type="ARBA" id="ARBA00023027"/>
    </source>
</evidence>
<evidence type="ECO:0000256" key="4">
    <source>
        <dbReference type="RuleBase" id="RU003719"/>
    </source>
</evidence>
<dbReference type="RefSeq" id="WP_221229641.1">
    <property type="nucleotide sequence ID" value="NZ_JACIET010000003.1"/>
</dbReference>
<comment type="similarity">
    <text evidence="1 4">Belongs to the D-isomer specific 2-hydroxyacid dehydrogenase family.</text>
</comment>
<evidence type="ECO:0000256" key="2">
    <source>
        <dbReference type="ARBA" id="ARBA00023002"/>
    </source>
</evidence>
<dbReference type="PROSITE" id="PS00670">
    <property type="entry name" value="D_2_HYDROXYACID_DH_2"/>
    <property type="match status" value="1"/>
</dbReference>